<gene>
    <name evidence="1" type="ORF">M378DRAFT_163039</name>
</gene>
<dbReference type="Proteomes" id="UP000054549">
    <property type="component" value="Unassembled WGS sequence"/>
</dbReference>
<dbReference type="HOGENOM" id="CLU_2793447_0_0_1"/>
<name>A0A0C2X5P5_AMAMK</name>
<dbReference type="EMBL" id="KN818248">
    <property type="protein sequence ID" value="KIL64586.1"/>
    <property type="molecule type" value="Genomic_DNA"/>
</dbReference>
<evidence type="ECO:0000313" key="2">
    <source>
        <dbReference type="Proteomes" id="UP000054549"/>
    </source>
</evidence>
<feature type="non-terminal residue" evidence="1">
    <location>
        <position position="1"/>
    </location>
</feature>
<dbReference type="AlphaFoldDB" id="A0A0C2X5P5"/>
<protein>
    <submittedName>
        <fullName evidence="1">Uncharacterized protein</fullName>
    </submittedName>
</protein>
<sequence>MGYEEMDDIEIAVASSPLHRRCDQVTTNSVDFGALFKKIPTCRSMSVDCCPMQWGNVLCVTVSCLSLS</sequence>
<organism evidence="1 2">
    <name type="scientific">Amanita muscaria (strain Koide BX008)</name>
    <dbReference type="NCBI Taxonomy" id="946122"/>
    <lineage>
        <taxon>Eukaryota</taxon>
        <taxon>Fungi</taxon>
        <taxon>Dikarya</taxon>
        <taxon>Basidiomycota</taxon>
        <taxon>Agaricomycotina</taxon>
        <taxon>Agaricomycetes</taxon>
        <taxon>Agaricomycetidae</taxon>
        <taxon>Agaricales</taxon>
        <taxon>Pluteineae</taxon>
        <taxon>Amanitaceae</taxon>
        <taxon>Amanita</taxon>
    </lineage>
</organism>
<dbReference type="InParanoid" id="A0A0C2X5P5"/>
<reference evidence="1 2" key="1">
    <citation type="submission" date="2014-04" db="EMBL/GenBank/DDBJ databases">
        <title>Evolutionary Origins and Diversification of the Mycorrhizal Mutualists.</title>
        <authorList>
            <consortium name="DOE Joint Genome Institute"/>
            <consortium name="Mycorrhizal Genomics Consortium"/>
            <person name="Kohler A."/>
            <person name="Kuo A."/>
            <person name="Nagy L.G."/>
            <person name="Floudas D."/>
            <person name="Copeland A."/>
            <person name="Barry K.W."/>
            <person name="Cichocki N."/>
            <person name="Veneault-Fourrey C."/>
            <person name="LaButti K."/>
            <person name="Lindquist E.A."/>
            <person name="Lipzen A."/>
            <person name="Lundell T."/>
            <person name="Morin E."/>
            <person name="Murat C."/>
            <person name="Riley R."/>
            <person name="Ohm R."/>
            <person name="Sun H."/>
            <person name="Tunlid A."/>
            <person name="Henrissat B."/>
            <person name="Grigoriev I.V."/>
            <person name="Hibbett D.S."/>
            <person name="Martin F."/>
        </authorList>
    </citation>
    <scope>NUCLEOTIDE SEQUENCE [LARGE SCALE GENOMIC DNA]</scope>
    <source>
        <strain evidence="1 2">Koide BX008</strain>
    </source>
</reference>
<proteinExistence type="predicted"/>
<accession>A0A0C2X5P5</accession>
<keyword evidence="2" id="KW-1185">Reference proteome</keyword>
<evidence type="ECO:0000313" key="1">
    <source>
        <dbReference type="EMBL" id="KIL64586.1"/>
    </source>
</evidence>